<gene>
    <name evidence="1" type="ORF">CO662_28775</name>
</gene>
<dbReference type="EMBL" id="NWSL01000026">
    <property type="protein sequence ID" value="PDS48491.1"/>
    <property type="molecule type" value="Genomic_DNA"/>
</dbReference>
<evidence type="ECO:0000313" key="1">
    <source>
        <dbReference type="EMBL" id="PDS48491.1"/>
    </source>
</evidence>
<comment type="caution">
    <text evidence="1">The sequence shown here is derived from an EMBL/GenBank/DDBJ whole genome shotgun (WGS) entry which is preliminary data.</text>
</comment>
<reference evidence="1 2" key="1">
    <citation type="submission" date="2017-09" db="EMBL/GenBank/DDBJ databases">
        <title>Comparative genomics of rhizobia isolated from Phaseolus vulgaris in China.</title>
        <authorList>
            <person name="Tong W."/>
        </authorList>
    </citation>
    <scope>NUCLEOTIDE SEQUENCE [LARGE SCALE GENOMIC DNA]</scope>
    <source>
        <strain evidence="1 2">Y27</strain>
    </source>
</reference>
<proteinExistence type="predicted"/>
<protein>
    <submittedName>
        <fullName evidence="1">Uncharacterized protein</fullName>
    </submittedName>
</protein>
<dbReference type="RefSeq" id="WP_097544719.1">
    <property type="nucleotide sequence ID" value="NZ_NWSL01000026.1"/>
</dbReference>
<dbReference type="Proteomes" id="UP000219972">
    <property type="component" value="Unassembled WGS sequence"/>
</dbReference>
<evidence type="ECO:0000313" key="2">
    <source>
        <dbReference type="Proteomes" id="UP000219972"/>
    </source>
</evidence>
<name>A0ABX4J018_9HYPH</name>
<sequence>MLLDDHSLTPSVIIAAARSVLTKNGFGISEGRTALDINNSYLLLAEDEYSVLALAAYETWAELEEEWSVLQGELVALLSRRLARSSPKAWDGYIVLFCPAAVPDLAALGVIERDTSRVRKIVAAGDALRTTKDVERILDPFLPLDLPPGQAQLQDVLDALPELLKAEVSVAATQAVVDAFRAMEPPLQRLHDLGELE</sequence>
<keyword evidence="2" id="KW-1185">Reference proteome</keyword>
<accession>A0ABX4J018</accession>
<organism evidence="1 2">
    <name type="scientific">Rhizobium anhuiense</name>
    <dbReference type="NCBI Taxonomy" id="1184720"/>
    <lineage>
        <taxon>Bacteria</taxon>
        <taxon>Pseudomonadati</taxon>
        <taxon>Pseudomonadota</taxon>
        <taxon>Alphaproteobacteria</taxon>
        <taxon>Hyphomicrobiales</taxon>
        <taxon>Rhizobiaceae</taxon>
        <taxon>Rhizobium/Agrobacterium group</taxon>
        <taxon>Rhizobium</taxon>
    </lineage>
</organism>